<dbReference type="InterPro" id="IPR045339">
    <property type="entry name" value="DUF6534"/>
</dbReference>
<keyword evidence="1" id="KW-1133">Transmembrane helix</keyword>
<reference evidence="3 4" key="1">
    <citation type="submission" date="2018-02" db="EMBL/GenBank/DDBJ databases">
        <title>Genome sequence of the basidiomycete white-rot fungus Phlebia centrifuga.</title>
        <authorList>
            <person name="Granchi Z."/>
            <person name="Peng M."/>
            <person name="de Vries R.P."/>
            <person name="Hilden K."/>
            <person name="Makela M.R."/>
            <person name="Grigoriev I."/>
            <person name="Riley R."/>
        </authorList>
    </citation>
    <scope>NUCLEOTIDE SEQUENCE [LARGE SCALE GENOMIC DNA]</scope>
    <source>
        <strain evidence="3 4">FBCC195</strain>
    </source>
</reference>
<dbReference type="AlphaFoldDB" id="A0A2R6NDM4"/>
<feature type="transmembrane region" description="Helical" evidence="1">
    <location>
        <begin position="6"/>
        <end position="26"/>
    </location>
</feature>
<feature type="domain" description="DUF6534" evidence="2">
    <location>
        <begin position="1"/>
        <end position="30"/>
    </location>
</feature>
<gene>
    <name evidence="3" type="ORF">PHLCEN_2v13611</name>
</gene>
<accession>A0A2R6NDM4</accession>
<keyword evidence="1" id="KW-0812">Transmembrane</keyword>
<dbReference type="STRING" id="98765.A0A2R6NDM4"/>
<keyword evidence="1" id="KW-0472">Membrane</keyword>
<evidence type="ECO:0000259" key="2">
    <source>
        <dbReference type="Pfam" id="PF20152"/>
    </source>
</evidence>
<keyword evidence="4" id="KW-1185">Reference proteome</keyword>
<dbReference type="Proteomes" id="UP000186601">
    <property type="component" value="Unassembled WGS sequence"/>
</dbReference>
<dbReference type="EMBL" id="MLYV02001350">
    <property type="protein sequence ID" value="PSR70460.1"/>
    <property type="molecule type" value="Genomic_DNA"/>
</dbReference>
<evidence type="ECO:0000313" key="4">
    <source>
        <dbReference type="Proteomes" id="UP000186601"/>
    </source>
</evidence>
<dbReference type="Pfam" id="PF20152">
    <property type="entry name" value="DUF6534"/>
    <property type="match status" value="1"/>
</dbReference>
<name>A0A2R6NDM4_9APHY</name>
<evidence type="ECO:0000256" key="1">
    <source>
        <dbReference type="SAM" id="Phobius"/>
    </source>
</evidence>
<organism evidence="3 4">
    <name type="scientific">Hermanssonia centrifuga</name>
    <dbReference type="NCBI Taxonomy" id="98765"/>
    <lineage>
        <taxon>Eukaryota</taxon>
        <taxon>Fungi</taxon>
        <taxon>Dikarya</taxon>
        <taxon>Basidiomycota</taxon>
        <taxon>Agaricomycotina</taxon>
        <taxon>Agaricomycetes</taxon>
        <taxon>Polyporales</taxon>
        <taxon>Meruliaceae</taxon>
        <taxon>Hermanssonia</taxon>
    </lineage>
</organism>
<dbReference type="OrthoDB" id="3190888at2759"/>
<evidence type="ECO:0000313" key="3">
    <source>
        <dbReference type="EMBL" id="PSR70460.1"/>
    </source>
</evidence>
<proteinExistence type="predicted"/>
<sequence length="139" mass="15450">MPDNFIFMACYFVLSKLYVNSFLATLNTRRVLRGRGTDAETNTMPTFLMVGKLTKHNPNQFADHVYPPSSAPGSKLDINHSQQYTSATALEVGVDREVTVTTDSTHPTYPPTTEVNYQEHPFALVGITDPTFTPTHGLK</sequence>
<comment type="caution">
    <text evidence="3">The sequence shown here is derived from an EMBL/GenBank/DDBJ whole genome shotgun (WGS) entry which is preliminary data.</text>
</comment>
<protein>
    <recommendedName>
        <fullName evidence="2">DUF6534 domain-containing protein</fullName>
    </recommendedName>
</protein>